<reference evidence="2 3" key="1">
    <citation type="submission" date="2019-03" db="EMBL/GenBank/DDBJ databases">
        <title>Complete genome sequence of Citrobacter sp. SNU WT2 isolated from diseased rainbow trout.</title>
        <authorList>
            <person name="Oh W.T."/>
            <person name="Park S.C."/>
        </authorList>
    </citation>
    <scope>NUCLEOTIDE SEQUENCE [LARGE SCALE GENOMIC DNA]</scope>
    <source>
        <strain evidence="2 3">SNU WT2</strain>
    </source>
</reference>
<feature type="domain" description="DUF4123" evidence="1">
    <location>
        <begin position="20"/>
        <end position="133"/>
    </location>
</feature>
<evidence type="ECO:0000313" key="3">
    <source>
        <dbReference type="Proteomes" id="UP000296284"/>
    </source>
</evidence>
<dbReference type="Proteomes" id="UP000296284">
    <property type="component" value="Chromosome"/>
</dbReference>
<keyword evidence="3" id="KW-1185">Reference proteome</keyword>
<dbReference type="RefSeq" id="WP_135324909.1">
    <property type="nucleotide sequence ID" value="NZ_CP038469.1"/>
</dbReference>
<evidence type="ECO:0000313" key="2">
    <source>
        <dbReference type="EMBL" id="QBX83261.1"/>
    </source>
</evidence>
<organism evidence="2 3">
    <name type="scientific">Citrobacter tructae</name>
    <dbReference type="NCBI Taxonomy" id="2562449"/>
    <lineage>
        <taxon>Bacteria</taxon>
        <taxon>Pseudomonadati</taxon>
        <taxon>Pseudomonadota</taxon>
        <taxon>Gammaproteobacteria</taxon>
        <taxon>Enterobacterales</taxon>
        <taxon>Enterobacteriaceae</taxon>
        <taxon>Citrobacter</taxon>
    </lineage>
</organism>
<dbReference type="InterPro" id="IPR025391">
    <property type="entry name" value="DUF4123"/>
</dbReference>
<protein>
    <submittedName>
        <fullName evidence="2">DUF4123 domain-containing protein</fullName>
    </submittedName>
</protein>
<name>A0ABX5TA06_9ENTR</name>
<dbReference type="Pfam" id="PF13503">
    <property type="entry name" value="DUF4123"/>
    <property type="match status" value="1"/>
</dbReference>
<proteinExistence type="predicted"/>
<accession>A0ABX5TA06</accession>
<gene>
    <name evidence="2" type="ORF">E4Z61_08805</name>
</gene>
<sequence>MLSGRVVLESLTTGSELLKLYVLVDGIQYERAYGEPIEESKAIRSLLCLPEDKLIAFAGPWLMEVDKISSDKLLNIFMLEKKYPAVSWIISEQEFLQLTNHLISCLVVTFPSKETGLFRFYDCRVLKMLSKILLPLQIENLMRFTHRWLFLSETNISYYQYNDAKLSQIVLKNENKEVL</sequence>
<dbReference type="EMBL" id="CP038469">
    <property type="protein sequence ID" value="QBX83261.1"/>
    <property type="molecule type" value="Genomic_DNA"/>
</dbReference>
<evidence type="ECO:0000259" key="1">
    <source>
        <dbReference type="Pfam" id="PF13503"/>
    </source>
</evidence>